<dbReference type="Proteomes" id="UP000309061">
    <property type="component" value="Chromosome"/>
</dbReference>
<evidence type="ECO:0000313" key="4">
    <source>
        <dbReference type="Proteomes" id="UP000309061"/>
    </source>
</evidence>
<keyword evidence="4" id="KW-1185">Reference proteome</keyword>
<dbReference type="KEGG" id="mhey:H2LOC_006540"/>
<dbReference type="InterPro" id="IPR007312">
    <property type="entry name" value="Phosphoesterase"/>
</dbReference>
<dbReference type="InterPro" id="IPR017850">
    <property type="entry name" value="Alkaline_phosphatase_core_sf"/>
</dbReference>
<keyword evidence="1" id="KW-0378">Hydrolase</keyword>
<name>A0A6B8KFW3_9HYPH</name>
<evidence type="ECO:0000256" key="2">
    <source>
        <dbReference type="SAM" id="SignalP"/>
    </source>
</evidence>
<dbReference type="Gene3D" id="3.40.720.10">
    <property type="entry name" value="Alkaline Phosphatase, subunit A"/>
    <property type="match status" value="2"/>
</dbReference>
<evidence type="ECO:0000313" key="3">
    <source>
        <dbReference type="EMBL" id="QGM45383.1"/>
    </source>
</evidence>
<accession>A0A6B8KFW3</accession>
<dbReference type="OrthoDB" id="9770871at2"/>
<keyword evidence="2" id="KW-0732">Signal</keyword>
<protein>
    <submittedName>
        <fullName evidence="3">Phosphoesterase</fullName>
    </submittedName>
</protein>
<dbReference type="Pfam" id="PF04185">
    <property type="entry name" value="Phosphoesterase"/>
    <property type="match status" value="1"/>
</dbReference>
<dbReference type="RefSeq" id="WP_136495665.1">
    <property type="nucleotide sequence ID" value="NZ_CP046052.1"/>
</dbReference>
<feature type="signal peptide" evidence="2">
    <location>
        <begin position="1"/>
        <end position="36"/>
    </location>
</feature>
<dbReference type="SUPFAM" id="SSF53649">
    <property type="entry name" value="Alkaline phosphatase-like"/>
    <property type="match status" value="1"/>
</dbReference>
<organism evidence="3 4">
    <name type="scientific">Methylocystis heyeri</name>
    <dbReference type="NCBI Taxonomy" id="391905"/>
    <lineage>
        <taxon>Bacteria</taxon>
        <taxon>Pseudomonadati</taxon>
        <taxon>Pseudomonadota</taxon>
        <taxon>Alphaproteobacteria</taxon>
        <taxon>Hyphomicrobiales</taxon>
        <taxon>Methylocystaceae</taxon>
        <taxon>Methylocystis</taxon>
    </lineage>
</organism>
<dbReference type="PANTHER" id="PTHR31956">
    <property type="entry name" value="NON-SPECIFIC PHOSPHOLIPASE C4-RELATED"/>
    <property type="match status" value="1"/>
</dbReference>
<sequence>MQTRVARLKRLCRQFSSLAGLAAVLCNTAAPTLAFAQAEIAHAPIEVSHGRDTATRTPIKHVIVIIGENRTFDHVFATYKPRHQGDKVLNLLSRHIVNEDGTPGPNYGLSLQYEAQDTDVYRMNPFKAPYSVLPPALTGGPATPAVCQAAGVTTGTSCVNPTTLALAKSVENGLPDDYYQYLLTGGTGQAGKVPDTRVSYAGHDATHLPPGPYQLTNANYPYDAYAASPVHRFFQMWQQLDCDAAAVDRANGFGCLNDLFPWVEVSVGAGSNGKGQPGGFNNTTTGEGSTSMGFFNMLQGDAPYLKELADSFTLADNYHQGAQGGTGANHFVLGYADLLWFSDGKGSPLVPPNNPVDPKNPGTPPNGVSALSEIENPNPQPGTNNYYIEDGYGGGSGSPTAVAPHANYGGGSYVNCADPAQPGVSAVLTYLNALPNPVPSRCDAGHYYLLNNYNPGYFGDGSNAYTDTDSNNYVYTIPPTKVRHVGDALNDKKISWAYYGDQWNLYVNDKYQLNPADAYCNICNWAQFSTSIMTDPAQRAAHLKDTTDLYAALQSGNLPAVSYVKPSGLVDGHPASSKLNLYEGFVKKIVDLAKANPQLRNDTAIFVTFDEGGGYWDSGYVQPVDFFGDGTRVPMIVVSKYSQGGHVAHSYTDHASIVKFIEANWGLAPLTNRSRDNLPNPLTDGNPYIPVNAPAIGDMMDMFNFDR</sequence>
<dbReference type="GO" id="GO:0042578">
    <property type="term" value="F:phosphoric ester hydrolase activity"/>
    <property type="evidence" value="ECO:0007669"/>
    <property type="project" value="UniProtKB-ARBA"/>
</dbReference>
<evidence type="ECO:0000256" key="1">
    <source>
        <dbReference type="ARBA" id="ARBA00022801"/>
    </source>
</evidence>
<dbReference type="AlphaFoldDB" id="A0A6B8KFW3"/>
<feature type="chain" id="PRO_5025442348" evidence="2">
    <location>
        <begin position="37"/>
        <end position="707"/>
    </location>
</feature>
<gene>
    <name evidence="3" type="ORF">H2LOC_006540</name>
</gene>
<reference evidence="3 4" key="1">
    <citation type="submission" date="2019-11" db="EMBL/GenBank/DDBJ databases">
        <title>The genome sequence of Methylocystis heyeri.</title>
        <authorList>
            <person name="Oshkin I.Y."/>
            <person name="Miroshnikov K."/>
            <person name="Dedysh S.N."/>
        </authorList>
    </citation>
    <scope>NUCLEOTIDE SEQUENCE [LARGE SCALE GENOMIC DNA]</scope>
    <source>
        <strain evidence="3 4">H2</strain>
    </source>
</reference>
<proteinExistence type="predicted"/>
<dbReference type="EMBL" id="CP046052">
    <property type="protein sequence ID" value="QGM45383.1"/>
    <property type="molecule type" value="Genomic_DNA"/>
</dbReference>
<dbReference type="PANTHER" id="PTHR31956:SF1">
    <property type="entry name" value="NON-SPECIFIC PHOSPHOLIPASE C1"/>
    <property type="match status" value="1"/>
</dbReference>